<dbReference type="InterPro" id="IPR011053">
    <property type="entry name" value="Single_hybrid_motif"/>
</dbReference>
<feature type="modified residue" description="N6-lipoyllysine" evidence="3 4">
    <location>
        <position position="63"/>
    </location>
</feature>
<organism evidence="6 10">
    <name type="scientific">Parvimonas micra</name>
    <dbReference type="NCBI Taxonomy" id="33033"/>
    <lineage>
        <taxon>Bacteria</taxon>
        <taxon>Bacillati</taxon>
        <taxon>Bacillota</taxon>
        <taxon>Tissierellia</taxon>
        <taxon>Tissierellales</taxon>
        <taxon>Peptoniphilaceae</taxon>
        <taxon>Parvimonas</taxon>
    </lineage>
</organism>
<keyword evidence="2 3" id="KW-0450">Lipoyl</keyword>
<comment type="subunit">
    <text evidence="3">The glycine cleavage system is composed of four proteins: P, T, L and H.</text>
</comment>
<protein>
    <recommendedName>
        <fullName evidence="3">Glycine cleavage system H protein</fullName>
    </recommendedName>
</protein>
<dbReference type="GO" id="GO:0005960">
    <property type="term" value="C:glycine cleavage complex"/>
    <property type="evidence" value="ECO:0007669"/>
    <property type="project" value="InterPro"/>
</dbReference>
<reference evidence="7" key="2">
    <citation type="submission" date="2020-04" db="EMBL/GenBank/DDBJ databases">
        <title>Deep metagenomics examines the oral microbiome during advanced dental caries in children, revealing novel taxa and co-occurrences with host molecules.</title>
        <authorList>
            <person name="Baker J.L."/>
            <person name="Morton J.T."/>
            <person name="Dinis M."/>
            <person name="Alvarez R."/>
            <person name="Tran N.C."/>
            <person name="Knight R."/>
            <person name="Edlund A."/>
        </authorList>
    </citation>
    <scope>NUCLEOTIDE SEQUENCE</scope>
    <source>
        <strain evidence="7">JCVI_23_bin.11</strain>
    </source>
</reference>
<dbReference type="InterPro" id="IPR033753">
    <property type="entry name" value="GCV_H/Fam206"/>
</dbReference>
<dbReference type="GeneID" id="93384428"/>
<evidence type="ECO:0000313" key="10">
    <source>
        <dbReference type="Proteomes" id="UP000031386"/>
    </source>
</evidence>
<keyword evidence="10" id="KW-1185">Reference proteome</keyword>
<evidence type="ECO:0000256" key="3">
    <source>
        <dbReference type="HAMAP-Rule" id="MF_00272"/>
    </source>
</evidence>
<dbReference type="KEGG" id="pmic:NW74_02200"/>
<evidence type="ECO:0000259" key="5">
    <source>
        <dbReference type="PROSITE" id="PS50968"/>
    </source>
</evidence>
<accession>A0A0B4S071</accession>
<dbReference type="STRING" id="33033.NW74_02200"/>
<name>A0A0B4S071_9FIRM</name>
<dbReference type="PROSITE" id="PS00189">
    <property type="entry name" value="LIPOYL"/>
    <property type="match status" value="1"/>
</dbReference>
<feature type="domain" description="Lipoyl-binding" evidence="5">
    <location>
        <begin position="22"/>
        <end position="103"/>
    </location>
</feature>
<comment type="similarity">
    <text evidence="1 3">Belongs to the GcvH family.</text>
</comment>
<evidence type="ECO:0000313" key="6">
    <source>
        <dbReference type="EMBL" id="AIZ36247.1"/>
    </source>
</evidence>
<reference evidence="6 10" key="1">
    <citation type="submission" date="2014-10" db="EMBL/GenBank/DDBJ databases">
        <title>Complete genome sequence of Parvimonas micra KCOM 1535 (= ChDC B708).</title>
        <authorList>
            <person name="Kook J.-K."/>
            <person name="Park S.-N."/>
            <person name="Lim Y.K."/>
            <person name="Roh H."/>
        </authorList>
    </citation>
    <scope>NUCLEOTIDE SEQUENCE [LARGE SCALE GENOMIC DNA]</scope>
    <source>
        <strain evidence="6">KCOM 1535</strain>
        <strain evidence="10">KCOM 1535 / ChDC B708</strain>
    </source>
</reference>
<dbReference type="NCBIfam" id="NF002270">
    <property type="entry name" value="PRK01202.1"/>
    <property type="match status" value="1"/>
</dbReference>
<dbReference type="GO" id="GO:0009249">
    <property type="term" value="P:protein lipoylation"/>
    <property type="evidence" value="ECO:0007669"/>
    <property type="project" value="TreeGrafter"/>
</dbReference>
<dbReference type="GO" id="GO:0019464">
    <property type="term" value="P:glycine decarboxylation via glycine cleavage system"/>
    <property type="evidence" value="ECO:0007669"/>
    <property type="project" value="UniProtKB-UniRule"/>
</dbReference>
<comment type="function">
    <text evidence="3">The glycine cleavage system catalyzes the degradation of glycine. The H protein shuttles the methylamine group of glycine from the P protein to the T protein.</text>
</comment>
<evidence type="ECO:0000256" key="4">
    <source>
        <dbReference type="PIRSR" id="PIRSR617453-50"/>
    </source>
</evidence>
<comment type="cofactor">
    <cofactor evidence="3">
        <name>(R)-lipoate</name>
        <dbReference type="ChEBI" id="CHEBI:83088"/>
    </cofactor>
    <text evidence="3">Binds 1 lipoyl cofactor covalently.</text>
</comment>
<dbReference type="RefSeq" id="WP_004832163.1">
    <property type="nucleotide sequence ID" value="NZ_BHYQ01000001.1"/>
</dbReference>
<dbReference type="InterPro" id="IPR000089">
    <property type="entry name" value="Biotin_lipoyl"/>
</dbReference>
<evidence type="ECO:0000313" key="8">
    <source>
        <dbReference type="EMBL" id="MCZ7407911.1"/>
    </source>
</evidence>
<dbReference type="InterPro" id="IPR003016">
    <property type="entry name" value="2-oxoA_DH_lipoyl-BS"/>
</dbReference>
<dbReference type="EMBL" id="JABZRE010000019">
    <property type="protein sequence ID" value="MBF1307200.1"/>
    <property type="molecule type" value="Genomic_DNA"/>
</dbReference>
<dbReference type="PANTHER" id="PTHR11715">
    <property type="entry name" value="GLYCINE CLEAVAGE SYSTEM H PROTEIN"/>
    <property type="match status" value="1"/>
</dbReference>
<dbReference type="Proteomes" id="UP000031386">
    <property type="component" value="Chromosome"/>
</dbReference>
<dbReference type="CDD" id="cd06848">
    <property type="entry name" value="GCS_H"/>
    <property type="match status" value="1"/>
</dbReference>
<dbReference type="OrthoDB" id="9796712at2"/>
<dbReference type="InterPro" id="IPR017453">
    <property type="entry name" value="GCV_H_sub"/>
</dbReference>
<dbReference type="EMBL" id="JANDZV010000004">
    <property type="protein sequence ID" value="MCZ7407911.1"/>
    <property type="molecule type" value="Genomic_DNA"/>
</dbReference>
<dbReference type="AlphaFoldDB" id="A0A0B4S071"/>
<reference evidence="8" key="3">
    <citation type="submission" date="2022-07" db="EMBL/GenBank/DDBJ databases">
        <title>Parvimonas micra travels from the subgingival sulcus of the human oral cavity to the colorectal adenocarcinoma.</title>
        <authorList>
            <person name="Conde-Perez K."/>
            <person name="Buetas E."/>
            <person name="Aja-Macaya P."/>
            <person name="Martin-De Arribas E."/>
            <person name="Iglesias-Corras I."/>
            <person name="Trigo-Tasende N."/>
            <person name="Nasser-Ali M."/>
            <person name="Estevez L.S."/>
            <person name="Rumbo-Feal S."/>
            <person name="Otero-Alen B."/>
            <person name="Noguera J.F."/>
            <person name="Concha A."/>
            <person name="Pardinas-Lopez S."/>
            <person name="Carda-Dieguez M."/>
            <person name="Gomez-Randulfe I."/>
            <person name="Martinez-Lago N."/>
            <person name="Ladra S."/>
            <person name="Aparicio L.A."/>
            <person name="Bou G."/>
            <person name="Mira A."/>
            <person name="Vallejo J.A."/>
            <person name="Poza M."/>
        </authorList>
    </citation>
    <scope>NUCLEOTIDE SEQUENCE</scope>
    <source>
        <strain evidence="9">PM102KC-G-1</strain>
        <strain evidence="8">PM79KC-AC-4</strain>
    </source>
</reference>
<proteinExistence type="inferred from homology"/>
<evidence type="ECO:0000256" key="2">
    <source>
        <dbReference type="ARBA" id="ARBA00022823"/>
    </source>
</evidence>
<dbReference type="GO" id="GO:0005737">
    <property type="term" value="C:cytoplasm"/>
    <property type="evidence" value="ECO:0007669"/>
    <property type="project" value="TreeGrafter"/>
</dbReference>
<dbReference type="Proteomes" id="UP001141458">
    <property type="component" value="Unassembled WGS sequence"/>
</dbReference>
<dbReference type="Proteomes" id="UP001210690">
    <property type="component" value="Chromosome"/>
</dbReference>
<gene>
    <name evidence="3 7" type="primary">gcvH</name>
    <name evidence="7" type="ORF">HXM94_05440</name>
    <name evidence="9" type="ORF">NM222_05815</name>
    <name evidence="8" type="ORF">NND69_06015</name>
    <name evidence="6" type="ORF">NW74_02200</name>
</gene>
<dbReference type="Pfam" id="PF01597">
    <property type="entry name" value="GCV_H"/>
    <property type="match status" value="1"/>
</dbReference>
<dbReference type="EMBL" id="CP009761">
    <property type="protein sequence ID" value="AIZ36247.1"/>
    <property type="molecule type" value="Genomic_DNA"/>
</dbReference>
<dbReference type="NCBIfam" id="TIGR00527">
    <property type="entry name" value="gcvH"/>
    <property type="match status" value="1"/>
</dbReference>
<evidence type="ECO:0000256" key="1">
    <source>
        <dbReference type="ARBA" id="ARBA00009249"/>
    </source>
</evidence>
<dbReference type="PANTHER" id="PTHR11715:SF3">
    <property type="entry name" value="GLYCINE CLEAVAGE SYSTEM H PROTEIN-RELATED"/>
    <property type="match status" value="1"/>
</dbReference>
<sequence length="123" mass="13443">MRVEKGLLYTKDHDWVKVEGNVVTVGLADYAQDHLGDIVYVELPEVDDEVEAGDSLASVESVKAASDINAPVSGKVIEVNELLDDEPGEINKDCYAAWVCKIEMSNPAELEELTNDADYEASL</sequence>
<evidence type="ECO:0000313" key="9">
    <source>
        <dbReference type="EMBL" id="WBB30483.1"/>
    </source>
</evidence>
<dbReference type="PROSITE" id="PS50968">
    <property type="entry name" value="BIOTINYL_LIPOYL"/>
    <property type="match status" value="1"/>
</dbReference>
<dbReference type="SUPFAM" id="SSF51230">
    <property type="entry name" value="Single hybrid motif"/>
    <property type="match status" value="1"/>
</dbReference>
<dbReference type="Proteomes" id="UP000758611">
    <property type="component" value="Unassembled WGS sequence"/>
</dbReference>
<evidence type="ECO:0000313" key="7">
    <source>
        <dbReference type="EMBL" id="MBF1307200.1"/>
    </source>
</evidence>
<dbReference type="Gene3D" id="2.40.50.100">
    <property type="match status" value="1"/>
</dbReference>
<dbReference type="InterPro" id="IPR002930">
    <property type="entry name" value="GCV_H"/>
</dbReference>
<dbReference type="EMBL" id="CP101412">
    <property type="protein sequence ID" value="WBB30483.1"/>
    <property type="molecule type" value="Genomic_DNA"/>
</dbReference>
<dbReference type="HAMAP" id="MF_00272">
    <property type="entry name" value="GcvH"/>
    <property type="match status" value="1"/>
</dbReference>